<dbReference type="Proteomes" id="UP000054851">
    <property type="component" value="Unassembled WGS sequence"/>
</dbReference>
<dbReference type="GO" id="GO:0005975">
    <property type="term" value="P:carbohydrate metabolic process"/>
    <property type="evidence" value="ECO:0007669"/>
    <property type="project" value="InterPro"/>
</dbReference>
<keyword evidence="9" id="KW-1133">Transmembrane helix</keyword>
<evidence type="ECO:0000256" key="2">
    <source>
        <dbReference type="ARBA" id="ARBA00006285"/>
    </source>
</evidence>
<keyword evidence="9" id="KW-0472">Membrane</keyword>
<keyword evidence="9" id="KW-0812">Transmembrane</keyword>
<dbReference type="InterPro" id="IPR004866">
    <property type="entry name" value="CHB/HEX_N_dom"/>
</dbReference>
<keyword evidence="12" id="KW-1185">Reference proteome</keyword>
<dbReference type="GO" id="GO:0030203">
    <property type="term" value="P:glycosaminoglycan metabolic process"/>
    <property type="evidence" value="ECO:0007669"/>
    <property type="project" value="TreeGrafter"/>
</dbReference>
<dbReference type="Gene3D" id="3.30.379.10">
    <property type="entry name" value="Chitobiase/beta-hexosaminidase domain 2-like"/>
    <property type="match status" value="1"/>
</dbReference>
<evidence type="ECO:0000256" key="3">
    <source>
        <dbReference type="ARBA" id="ARBA00012663"/>
    </source>
</evidence>
<dbReference type="Gene3D" id="2.60.40.290">
    <property type="match status" value="1"/>
</dbReference>
<dbReference type="InterPro" id="IPR012291">
    <property type="entry name" value="CBM2_carb-bd_dom_sf"/>
</dbReference>
<dbReference type="Pfam" id="PF00728">
    <property type="entry name" value="Glyco_hydro_20"/>
    <property type="match status" value="1"/>
</dbReference>
<dbReference type="SMART" id="SM01081">
    <property type="entry name" value="CHB_HEX"/>
    <property type="match status" value="1"/>
</dbReference>
<dbReference type="PANTHER" id="PTHR22600">
    <property type="entry name" value="BETA-HEXOSAMINIDASE"/>
    <property type="match status" value="1"/>
</dbReference>
<evidence type="ECO:0000259" key="10">
    <source>
        <dbReference type="SMART" id="SM01081"/>
    </source>
</evidence>
<evidence type="ECO:0000256" key="4">
    <source>
        <dbReference type="ARBA" id="ARBA00022801"/>
    </source>
</evidence>
<dbReference type="PRINTS" id="PR00738">
    <property type="entry name" value="GLHYDRLASE20"/>
</dbReference>
<dbReference type="GO" id="GO:0030247">
    <property type="term" value="F:polysaccharide binding"/>
    <property type="evidence" value="ECO:0007669"/>
    <property type="project" value="InterPro"/>
</dbReference>
<dbReference type="EC" id="3.2.1.52" evidence="3"/>
<dbReference type="SUPFAM" id="SSF49384">
    <property type="entry name" value="Carbohydrate-binding domain"/>
    <property type="match status" value="1"/>
</dbReference>
<evidence type="ECO:0000313" key="12">
    <source>
        <dbReference type="Proteomes" id="UP000054851"/>
    </source>
</evidence>
<dbReference type="Pfam" id="PF03173">
    <property type="entry name" value="CHB_HEX"/>
    <property type="match status" value="1"/>
</dbReference>
<name>A0A158C5K5_9BURK</name>
<comment type="catalytic activity">
    <reaction evidence="1">
        <text>Hydrolysis of terminal non-reducing N-acetyl-D-hexosamine residues in N-acetyl-beta-D-hexosaminides.</text>
        <dbReference type="EC" id="3.2.1.52"/>
    </reaction>
</comment>
<accession>A0A158C5K5</accession>
<evidence type="ECO:0000256" key="7">
    <source>
        <dbReference type="ARBA" id="ARBA00033000"/>
    </source>
</evidence>
<dbReference type="STRING" id="1777140.AWB79_04787"/>
<organism evidence="11 12">
    <name type="scientific">Caballeronia hypogeia</name>
    <dbReference type="NCBI Taxonomy" id="1777140"/>
    <lineage>
        <taxon>Bacteria</taxon>
        <taxon>Pseudomonadati</taxon>
        <taxon>Pseudomonadota</taxon>
        <taxon>Betaproteobacteria</taxon>
        <taxon>Burkholderiales</taxon>
        <taxon>Burkholderiaceae</taxon>
        <taxon>Caballeronia</taxon>
    </lineage>
</organism>
<dbReference type="Pfam" id="PF02838">
    <property type="entry name" value="Glyco_hydro_20b"/>
    <property type="match status" value="1"/>
</dbReference>
<comment type="caution">
    <text evidence="11">The sequence shown here is derived from an EMBL/GenBank/DDBJ whole genome shotgun (WGS) entry which is preliminary data.</text>
</comment>
<feature type="active site" description="Proton donor" evidence="8">
    <location>
        <position position="558"/>
    </location>
</feature>
<protein>
    <recommendedName>
        <fullName evidence="3">beta-N-acetylhexosaminidase</fullName>
        <ecNumber evidence="3">3.2.1.52</ecNumber>
    </recommendedName>
    <alternativeName>
        <fullName evidence="6">Beta-N-acetylhexosaminidase</fullName>
    </alternativeName>
    <alternativeName>
        <fullName evidence="7">N-acetyl-beta-glucosaminidase</fullName>
    </alternativeName>
</protein>
<feature type="domain" description="Chitobiase/beta-hexosaminidases N-terminal" evidence="10">
    <location>
        <begin position="58"/>
        <end position="217"/>
    </location>
</feature>
<dbReference type="PANTHER" id="PTHR22600:SF57">
    <property type="entry name" value="BETA-N-ACETYLHEXOSAMINIDASE"/>
    <property type="match status" value="1"/>
</dbReference>
<comment type="similarity">
    <text evidence="2">Belongs to the glycosyl hydrolase 20 family.</text>
</comment>
<reference evidence="11" key="1">
    <citation type="submission" date="2016-01" db="EMBL/GenBank/DDBJ databases">
        <authorList>
            <person name="Peeters C."/>
        </authorList>
    </citation>
    <scope>NUCLEOTIDE SEQUENCE</scope>
    <source>
        <strain evidence="11">LMG 29322</strain>
    </source>
</reference>
<feature type="transmembrane region" description="Helical" evidence="9">
    <location>
        <begin position="12"/>
        <end position="33"/>
    </location>
</feature>
<dbReference type="GO" id="GO:0016020">
    <property type="term" value="C:membrane"/>
    <property type="evidence" value="ECO:0007669"/>
    <property type="project" value="TreeGrafter"/>
</dbReference>
<evidence type="ECO:0000256" key="6">
    <source>
        <dbReference type="ARBA" id="ARBA00030512"/>
    </source>
</evidence>
<dbReference type="InterPro" id="IPR015882">
    <property type="entry name" value="HEX_bac_N"/>
</dbReference>
<dbReference type="Gene3D" id="3.20.20.80">
    <property type="entry name" value="Glycosidases"/>
    <property type="match status" value="1"/>
</dbReference>
<dbReference type="InterPro" id="IPR015883">
    <property type="entry name" value="Glyco_hydro_20_cat"/>
</dbReference>
<dbReference type="EMBL" id="FCOA02000018">
    <property type="protein sequence ID" value="SAK77644.1"/>
    <property type="molecule type" value="Genomic_DNA"/>
</dbReference>
<dbReference type="InterPro" id="IPR017853">
    <property type="entry name" value="GH"/>
</dbReference>
<evidence type="ECO:0000256" key="5">
    <source>
        <dbReference type="ARBA" id="ARBA00023295"/>
    </source>
</evidence>
<proteinExistence type="inferred from homology"/>
<keyword evidence="5" id="KW-0326">Glycosidase</keyword>
<evidence type="ECO:0000256" key="1">
    <source>
        <dbReference type="ARBA" id="ARBA00001231"/>
    </source>
</evidence>
<dbReference type="SUPFAM" id="SSF55545">
    <property type="entry name" value="beta-N-acetylhexosaminidase-like domain"/>
    <property type="match status" value="1"/>
</dbReference>
<evidence type="ECO:0000313" key="11">
    <source>
        <dbReference type="EMBL" id="SAK77644.1"/>
    </source>
</evidence>
<dbReference type="InterPro" id="IPR008965">
    <property type="entry name" value="CBM2/CBM3_carb-bd_dom_sf"/>
</dbReference>
<dbReference type="InterPro" id="IPR025705">
    <property type="entry name" value="Beta_hexosaminidase_sua/sub"/>
</dbReference>
<evidence type="ECO:0000256" key="9">
    <source>
        <dbReference type="SAM" id="Phobius"/>
    </source>
</evidence>
<sequence>MSQFRDNYLEKLNLLRYVSMGAGALVIAAASLLSGCGDSSDSGLASLTPTARAAALGESLMVRVEIDNNDAAQSGTDCASLGADWASCARGKLVLQNTGGRNLVAGGWTLYVHSIRRILMVEHPDFAWKHITGDLYALTPRAGAFTLVAGARIEVPFVGEYWYQRYSDLLPRAYVVVDGNATPAILAHNDTDDETRYVDRIPPVADDAAAFAATPAQVQRAKAEAALPSTQQSAARALPAVLRATAGEGATQVGGIDLSLAGLSSSQVAALNARANTLGLSGPGVRVSGQIVGGALPVDIARSGGYRLTIAQGGVSIDAFDAAGLYYGVQTLLSLTPAGGGSVPAMTIEDAPRYTHRGMHVDVARNFRQPATLRRLIDQMGAYKLNRLHLHLTDDEGWRIEIPGLPELTDIGARRCHDLTETRCLVPQLGSGPDNRSGGGYLSRSEYVALVRYAADRFVEIIPEIDMPGHARAAVVSMEARYRRLAAQGDTAGASAYRLLDPADTSNVTTIQFYDRRSFINPCSDGAQRFASKVIGEIASMHREAGAPLATWHFGGDEAKNIMLGAGFQPLDGANAGKGRVNLAAQDKPWGRSPQCAALIASGKAASFDELPSLFARQVSQIVNNGGIGTMAAWQDGIKHANGPQDFATSNMMVTMWDTLFWGAADTVQTFSRQGYKTVLALPDYLYFDFPYSFDQHERGYYWGSHATDGFKTFSLAPDNLPQNAEIMPDRDGHAFEVTSTGPAPRIEGIQGQAWAEVMRTDQQFEYMVHPRLLALAERAWHKAAWERPYREGERYKLGETDKVDKVALAEDWAGFLSVAQNREMPKLTRSGAVMRSKLGG</sequence>
<dbReference type="InterPro" id="IPR029018">
    <property type="entry name" value="Hex-like_dom2"/>
</dbReference>
<evidence type="ECO:0000256" key="8">
    <source>
        <dbReference type="PIRSR" id="PIRSR625705-1"/>
    </source>
</evidence>
<dbReference type="SUPFAM" id="SSF51445">
    <property type="entry name" value="(Trans)glycosidases"/>
    <property type="match status" value="1"/>
</dbReference>
<dbReference type="AlphaFoldDB" id="A0A158C5K5"/>
<keyword evidence="4" id="KW-0378">Hydrolase</keyword>
<dbReference type="GO" id="GO:0004563">
    <property type="term" value="F:beta-N-acetylhexosaminidase activity"/>
    <property type="evidence" value="ECO:0007669"/>
    <property type="project" value="UniProtKB-EC"/>
</dbReference>
<gene>
    <name evidence="11" type="ORF">AWB79_04787</name>
</gene>